<dbReference type="Proteomes" id="UP000266721">
    <property type="component" value="Unassembled WGS sequence"/>
</dbReference>
<name>A0A3L5TQQ6_MYTGA</name>
<organism evidence="2 3">
    <name type="scientific">Mytilus galloprovincialis</name>
    <name type="common">Mediterranean mussel</name>
    <dbReference type="NCBI Taxonomy" id="29158"/>
    <lineage>
        <taxon>Eukaryota</taxon>
        <taxon>Metazoa</taxon>
        <taxon>Spiralia</taxon>
        <taxon>Lophotrochozoa</taxon>
        <taxon>Mollusca</taxon>
        <taxon>Bivalvia</taxon>
        <taxon>Autobranchia</taxon>
        <taxon>Pteriomorphia</taxon>
        <taxon>Mytilida</taxon>
        <taxon>Mytiloidea</taxon>
        <taxon>Mytilidae</taxon>
        <taxon>Mytilinae</taxon>
        <taxon>Mytilus</taxon>
    </lineage>
</organism>
<evidence type="ECO:0000313" key="3">
    <source>
        <dbReference type="Proteomes" id="UP000266721"/>
    </source>
</evidence>
<dbReference type="EMBL" id="KV591088">
    <property type="protein sequence ID" value="OPL21505.1"/>
    <property type="molecule type" value="Genomic_DNA"/>
</dbReference>
<dbReference type="AlphaFoldDB" id="A0A3L5TQQ6"/>
<protein>
    <recommendedName>
        <fullName evidence="1">DZIP3-like HEPN domain-containing protein</fullName>
    </recommendedName>
</protein>
<proteinExistence type="predicted"/>
<feature type="domain" description="DZIP3-like HEPN" evidence="1">
    <location>
        <begin position="70"/>
        <end position="180"/>
    </location>
</feature>
<evidence type="ECO:0000313" key="2">
    <source>
        <dbReference type="EMBL" id="OPL21505.1"/>
    </source>
</evidence>
<dbReference type="InterPro" id="IPR041249">
    <property type="entry name" value="HEPN_DZIP3"/>
</dbReference>
<keyword evidence="3" id="KW-1185">Reference proteome</keyword>
<gene>
    <name evidence="2" type="ORF">AM593_05592</name>
</gene>
<dbReference type="Pfam" id="PF18738">
    <property type="entry name" value="HEPN_DZIP3"/>
    <property type="match status" value="1"/>
</dbReference>
<evidence type="ECO:0000259" key="1">
    <source>
        <dbReference type="Pfam" id="PF18738"/>
    </source>
</evidence>
<sequence>MAESLPDTESDKKERYSRLSIPIIETFPKILRDVIGKIMPVAKPLYQKCVPVLTTFYPEQQANIKELQYSNTYDSLDVILIYQLLRQFSLIPSPTKGWGKLPDNVDIHLGDDVERIRYFRNKLAHRKDTKIEKNEFIEYFNEFRSIGHRMDLHFSQSTNYEQEILGYRTCVMDTAMQAKYENALKEIENMKMRFEKWPIKFYWGDDFNRWLTNLRSLLKDKN</sequence>
<accession>A0A3L5TQQ6</accession>
<feature type="non-terminal residue" evidence="2">
    <location>
        <position position="1"/>
    </location>
</feature>
<reference evidence="2 3" key="1">
    <citation type="journal article" date="2016" name="PLoS ONE">
        <title>A First Insight into the Genome of the Filter-Feeder Mussel Mytilus galloprovincialis.</title>
        <authorList>
            <person name="Murgarella M."/>
            <person name="Puiu D."/>
            <person name="Novoa B."/>
            <person name="Figueras A."/>
            <person name="Posada D."/>
            <person name="Canchaya C."/>
        </authorList>
    </citation>
    <scope>NUCLEOTIDE SEQUENCE [LARGE SCALE GENOMIC DNA]</scope>
    <source>
        <tissue evidence="2">Muscle</tissue>
    </source>
</reference>
<comment type="caution">
    <text evidence="2">The sequence shown here is derived from an EMBL/GenBank/DDBJ whole genome shotgun (WGS) entry which is preliminary data.</text>
</comment>